<feature type="chain" id="PRO_5040792662" description="FAS1 domain-containing protein" evidence="2">
    <location>
        <begin position="24"/>
        <end position="391"/>
    </location>
</feature>
<dbReference type="GO" id="GO:0005886">
    <property type="term" value="C:plasma membrane"/>
    <property type="evidence" value="ECO:0007669"/>
    <property type="project" value="TreeGrafter"/>
</dbReference>
<comment type="caution">
    <text evidence="3">The sequence shown here is derived from an EMBL/GenBank/DDBJ whole genome shotgun (WGS) entry which is preliminary data.</text>
</comment>
<keyword evidence="4" id="KW-1185">Reference proteome</keyword>
<feature type="compositionally biased region" description="Low complexity" evidence="1">
    <location>
        <begin position="242"/>
        <end position="273"/>
    </location>
</feature>
<proteinExistence type="predicted"/>
<dbReference type="Proteomes" id="UP001165190">
    <property type="component" value="Unassembled WGS sequence"/>
</dbReference>
<feature type="compositionally biased region" description="Low complexity" evidence="1">
    <location>
        <begin position="343"/>
        <end position="370"/>
    </location>
</feature>
<evidence type="ECO:0008006" key="5">
    <source>
        <dbReference type="Google" id="ProtNLM"/>
    </source>
</evidence>
<dbReference type="OrthoDB" id="999566at2759"/>
<gene>
    <name evidence="3" type="ORF">HRI_001451200</name>
</gene>
<dbReference type="InterPro" id="IPR036378">
    <property type="entry name" value="FAS1_dom_sf"/>
</dbReference>
<dbReference type="PANTHER" id="PTHR32382">
    <property type="entry name" value="FASCICLIN-LIKE ARABINOGALACTAN PROTEIN"/>
    <property type="match status" value="1"/>
</dbReference>
<dbReference type="AlphaFoldDB" id="A0A9W7HHX0"/>
<evidence type="ECO:0000256" key="2">
    <source>
        <dbReference type="SAM" id="SignalP"/>
    </source>
</evidence>
<protein>
    <recommendedName>
        <fullName evidence="5">FAS1 domain-containing protein</fullName>
    </recommendedName>
</protein>
<reference evidence="3" key="1">
    <citation type="submission" date="2023-05" db="EMBL/GenBank/DDBJ databases">
        <title>Genome and transcriptome analyses reveal genes involved in the formation of fine ridges on petal epidermal cells in Hibiscus trionum.</title>
        <authorList>
            <person name="Koshimizu S."/>
            <person name="Masuda S."/>
            <person name="Ishii T."/>
            <person name="Shirasu K."/>
            <person name="Hoshino A."/>
            <person name="Arita M."/>
        </authorList>
    </citation>
    <scope>NUCLEOTIDE SEQUENCE</scope>
    <source>
        <strain evidence="3">Hamamatsu line</strain>
    </source>
</reference>
<feature type="compositionally biased region" description="Low complexity" evidence="1">
    <location>
        <begin position="280"/>
        <end position="289"/>
    </location>
</feature>
<dbReference type="PANTHER" id="PTHR32382:SF87">
    <property type="entry name" value="FASCICLIN-LIKE ARABINOGALACTAN PROTEIN 14"/>
    <property type="match status" value="1"/>
</dbReference>
<feature type="compositionally biased region" description="Polar residues" evidence="1">
    <location>
        <begin position="290"/>
        <end position="315"/>
    </location>
</feature>
<evidence type="ECO:0000313" key="4">
    <source>
        <dbReference type="Proteomes" id="UP001165190"/>
    </source>
</evidence>
<evidence type="ECO:0000313" key="3">
    <source>
        <dbReference type="EMBL" id="GMI77819.1"/>
    </source>
</evidence>
<evidence type="ECO:0000256" key="1">
    <source>
        <dbReference type="SAM" id="MobiDB-lite"/>
    </source>
</evidence>
<keyword evidence="2" id="KW-0732">Signal</keyword>
<accession>A0A9W7HHX0</accession>
<feature type="compositionally biased region" description="Low complexity" evidence="1">
    <location>
        <begin position="171"/>
        <end position="181"/>
    </location>
</feature>
<organism evidence="3 4">
    <name type="scientific">Hibiscus trionum</name>
    <name type="common">Flower of an hour</name>
    <dbReference type="NCBI Taxonomy" id="183268"/>
    <lineage>
        <taxon>Eukaryota</taxon>
        <taxon>Viridiplantae</taxon>
        <taxon>Streptophyta</taxon>
        <taxon>Embryophyta</taxon>
        <taxon>Tracheophyta</taxon>
        <taxon>Spermatophyta</taxon>
        <taxon>Magnoliopsida</taxon>
        <taxon>eudicotyledons</taxon>
        <taxon>Gunneridae</taxon>
        <taxon>Pentapetalae</taxon>
        <taxon>rosids</taxon>
        <taxon>malvids</taxon>
        <taxon>Malvales</taxon>
        <taxon>Malvaceae</taxon>
        <taxon>Malvoideae</taxon>
        <taxon>Hibiscus</taxon>
    </lineage>
</organism>
<dbReference type="SUPFAM" id="SSF82153">
    <property type="entry name" value="FAS1 domain"/>
    <property type="match status" value="1"/>
</dbReference>
<dbReference type="InterPro" id="IPR033254">
    <property type="entry name" value="Plant_FLA"/>
</dbReference>
<feature type="signal peptide" evidence="2">
    <location>
        <begin position="1"/>
        <end position="23"/>
    </location>
</feature>
<dbReference type="Gene3D" id="2.30.180.10">
    <property type="entry name" value="FAS1 domain"/>
    <property type="match status" value="1"/>
</dbReference>
<feature type="region of interest" description="Disordered" evidence="1">
    <location>
        <begin position="165"/>
        <end position="374"/>
    </location>
</feature>
<sequence length="391" mass="40205">MSISPIISFFFSIFLALLFKTHAFNITQILRRYSQFDTYNENLSKTGVAGQINSQKSVTVLVVANDQLIAFHTMPEVSIRGILSFHVVHGYYDAARLKSLPSGTTLPTFYPGTTALTSNYEGNGVVTFRSAGENPGFKGVQLLGTIEDQPQIISILQVASIIPIGDPASPPSQQAPSASPKASPPRKMLAPAPAPPPSTQEKKSPSPSPSPAPAPSHSHNKTSKAPAPSPSTKTKPGKNAHAPSPSTKTKPSKSGGGASPSPSTKATPSHNNAPSPPPAARTHTTTPSHNAPSPSNTAKPSITAPSEAPTESNSTAPPPAESQAPGSSNDEAQTPVASPPKPSSSSTAAAAAPATTDVPAPAPEKASAAERMSSGNYLAIFAAARFLLSII</sequence>
<dbReference type="EMBL" id="BSYR01000014">
    <property type="protein sequence ID" value="GMI77819.1"/>
    <property type="molecule type" value="Genomic_DNA"/>
</dbReference>
<name>A0A9W7HHX0_HIBTR</name>